<evidence type="ECO:0000259" key="31">
    <source>
        <dbReference type="Pfam" id="PF01108"/>
    </source>
</evidence>
<evidence type="ECO:0000313" key="33">
    <source>
        <dbReference type="Proteomes" id="UP001187315"/>
    </source>
</evidence>
<proteinExistence type="inferred from homology"/>
<evidence type="ECO:0000256" key="26">
    <source>
        <dbReference type="ARBA" id="ARBA00062634"/>
    </source>
</evidence>
<keyword evidence="33" id="KW-1185">Reference proteome</keyword>
<feature type="transmembrane region" description="Helical" evidence="29">
    <location>
        <begin position="227"/>
        <end position="250"/>
    </location>
</feature>
<feature type="compositionally biased region" description="Acidic residues" evidence="28">
    <location>
        <begin position="339"/>
        <end position="351"/>
    </location>
</feature>
<dbReference type="GO" id="GO:0003925">
    <property type="term" value="F:G protein activity"/>
    <property type="evidence" value="ECO:0007669"/>
    <property type="project" value="UniProtKB-EC"/>
</dbReference>
<dbReference type="GO" id="GO:0046872">
    <property type="term" value="F:metal ion binding"/>
    <property type="evidence" value="ECO:0007669"/>
    <property type="project" value="UniProtKB-KW"/>
</dbReference>
<evidence type="ECO:0000256" key="3">
    <source>
        <dbReference type="ARBA" id="ARBA00004419"/>
    </source>
</evidence>
<keyword evidence="29" id="KW-0812">Transmembrane</keyword>
<evidence type="ECO:0000256" key="23">
    <source>
        <dbReference type="ARBA" id="ARBA00023289"/>
    </source>
</evidence>
<evidence type="ECO:0000313" key="32">
    <source>
        <dbReference type="EMBL" id="KAK2852987.1"/>
    </source>
</evidence>
<evidence type="ECO:0000256" key="18">
    <source>
        <dbReference type="ARBA" id="ARBA00022842"/>
    </source>
</evidence>
<dbReference type="PANTHER" id="PTHR47977">
    <property type="entry name" value="RAS-RELATED PROTEIN RAB"/>
    <property type="match status" value="1"/>
</dbReference>
<dbReference type="CDD" id="cd04106">
    <property type="entry name" value="Rab23_like"/>
    <property type="match status" value="1"/>
</dbReference>
<keyword evidence="23" id="KW-0636">Prenylation</keyword>
<feature type="signal peptide" evidence="30">
    <location>
        <begin position="1"/>
        <end position="22"/>
    </location>
</feature>
<keyword evidence="15" id="KW-0547">Nucleotide-binding</keyword>
<dbReference type="InterPro" id="IPR003961">
    <property type="entry name" value="FN3_dom"/>
</dbReference>
<keyword evidence="14" id="KW-0479">Metal-binding</keyword>
<dbReference type="GO" id="GO:0048731">
    <property type="term" value="P:system development"/>
    <property type="evidence" value="ECO:0007669"/>
    <property type="project" value="UniProtKB-ARBA"/>
</dbReference>
<comment type="subcellular location">
    <subcellularLocation>
        <location evidence="2">Cell membrane</location>
        <topology evidence="2">Lipid-anchor</topology>
        <orientation evidence="2">Cytoplasmic side</orientation>
    </subcellularLocation>
    <subcellularLocation>
        <location evidence="3">Cytoplasmic vesicle</location>
        <location evidence="3">Autophagosome</location>
    </subcellularLocation>
    <subcellularLocation>
        <location evidence="5">Cytoplasmic vesicle</location>
        <location evidence="5">Phagosome membrane</location>
        <topology evidence="5">Lipid-anchor</topology>
        <orientation evidence="5">Cytoplasmic side</orientation>
    </subcellularLocation>
    <subcellularLocation>
        <location evidence="4">Endosome membrane</location>
    </subcellularLocation>
</comment>
<dbReference type="GO" id="GO:0015031">
    <property type="term" value="P:protein transport"/>
    <property type="evidence" value="ECO:0007669"/>
    <property type="project" value="UniProtKB-KW"/>
</dbReference>
<dbReference type="SMART" id="SM00173">
    <property type="entry name" value="RAS"/>
    <property type="match status" value="1"/>
</dbReference>
<dbReference type="Proteomes" id="UP001187315">
    <property type="component" value="Unassembled WGS sequence"/>
</dbReference>
<dbReference type="Gene3D" id="2.60.40.10">
    <property type="entry name" value="Immunoglobulins"/>
    <property type="match status" value="1"/>
</dbReference>
<dbReference type="SMART" id="SM00176">
    <property type="entry name" value="RAN"/>
    <property type="match status" value="1"/>
</dbReference>
<dbReference type="SUPFAM" id="SSF49265">
    <property type="entry name" value="Fibronectin type III"/>
    <property type="match status" value="1"/>
</dbReference>
<name>A0AA88N9Q3_TACVA</name>
<evidence type="ECO:0000256" key="12">
    <source>
        <dbReference type="ARBA" id="ARBA00022490"/>
    </source>
</evidence>
<dbReference type="GO" id="GO:0030670">
    <property type="term" value="C:phagocytic vesicle membrane"/>
    <property type="evidence" value="ECO:0007669"/>
    <property type="project" value="UniProtKB-SubCell"/>
</dbReference>
<comment type="catalytic activity">
    <reaction evidence="25">
        <text>GTP + H2O = GDP + phosphate + H(+)</text>
        <dbReference type="Rhea" id="RHEA:19669"/>
        <dbReference type="ChEBI" id="CHEBI:15377"/>
        <dbReference type="ChEBI" id="CHEBI:15378"/>
        <dbReference type="ChEBI" id="CHEBI:37565"/>
        <dbReference type="ChEBI" id="CHEBI:43474"/>
        <dbReference type="ChEBI" id="CHEBI:58189"/>
        <dbReference type="EC" id="3.6.5.2"/>
    </reaction>
    <physiologicalReaction direction="left-to-right" evidence="25">
        <dbReference type="Rhea" id="RHEA:19670"/>
    </physiologicalReaction>
</comment>
<comment type="cofactor">
    <cofactor evidence="1">
        <name>Mg(2+)</name>
        <dbReference type="ChEBI" id="CHEBI:18420"/>
    </cofactor>
</comment>
<keyword evidence="9" id="KW-0217">Developmental protein</keyword>
<dbReference type="Gene3D" id="3.40.50.300">
    <property type="entry name" value="P-loop containing nucleotide triphosphate hydrolases"/>
    <property type="match status" value="1"/>
</dbReference>
<evidence type="ECO:0000256" key="24">
    <source>
        <dbReference type="ARBA" id="ARBA00023329"/>
    </source>
</evidence>
<feature type="chain" id="PRO_5041734817" description="Ras-related protein Rab-23" evidence="30">
    <location>
        <begin position="23"/>
        <end position="679"/>
    </location>
</feature>
<evidence type="ECO:0000256" key="21">
    <source>
        <dbReference type="ARBA" id="ARBA00023136"/>
    </source>
</evidence>
<evidence type="ECO:0000256" key="2">
    <source>
        <dbReference type="ARBA" id="ARBA00004342"/>
    </source>
</evidence>
<evidence type="ECO:0000256" key="5">
    <source>
        <dbReference type="ARBA" id="ARBA00004616"/>
    </source>
</evidence>
<keyword evidence="17" id="KW-0378">Hydrolase</keyword>
<organism evidence="32 33">
    <name type="scientific">Tachysurus vachellii</name>
    <name type="common">Darkbarbel catfish</name>
    <name type="synonym">Pelteobagrus vachellii</name>
    <dbReference type="NCBI Taxonomy" id="175792"/>
    <lineage>
        <taxon>Eukaryota</taxon>
        <taxon>Metazoa</taxon>
        <taxon>Chordata</taxon>
        <taxon>Craniata</taxon>
        <taxon>Vertebrata</taxon>
        <taxon>Euteleostomi</taxon>
        <taxon>Actinopterygii</taxon>
        <taxon>Neopterygii</taxon>
        <taxon>Teleostei</taxon>
        <taxon>Ostariophysi</taxon>
        <taxon>Siluriformes</taxon>
        <taxon>Bagridae</taxon>
        <taxon>Tachysurus</taxon>
    </lineage>
</organism>
<keyword evidence="18" id="KW-0460">Magnesium</keyword>
<evidence type="ECO:0000256" key="14">
    <source>
        <dbReference type="ARBA" id="ARBA00022723"/>
    </source>
</evidence>
<dbReference type="PROSITE" id="PS51420">
    <property type="entry name" value="RHO"/>
    <property type="match status" value="1"/>
</dbReference>
<feature type="compositionally biased region" description="Polar residues" evidence="28">
    <location>
        <begin position="633"/>
        <end position="651"/>
    </location>
</feature>
<evidence type="ECO:0000256" key="29">
    <source>
        <dbReference type="SAM" id="Phobius"/>
    </source>
</evidence>
<comment type="similarity">
    <text evidence="6">Belongs to the small GTPase superfamily. Rab family.</text>
</comment>
<keyword evidence="16" id="KW-0967">Endosome</keyword>
<dbReference type="FunFam" id="3.40.50.300:FF:000669">
    <property type="entry name" value="Ras-related protein Rab-23"/>
    <property type="match status" value="1"/>
</dbReference>
<dbReference type="PROSITE" id="PS51419">
    <property type="entry name" value="RAB"/>
    <property type="match status" value="1"/>
</dbReference>
<evidence type="ECO:0000256" key="11">
    <source>
        <dbReference type="ARBA" id="ARBA00022481"/>
    </source>
</evidence>
<evidence type="ECO:0000256" key="27">
    <source>
        <dbReference type="ARBA" id="ARBA00067823"/>
    </source>
</evidence>
<evidence type="ECO:0000256" key="20">
    <source>
        <dbReference type="ARBA" id="ARBA00023134"/>
    </source>
</evidence>
<dbReference type="NCBIfam" id="TIGR00231">
    <property type="entry name" value="small_GTP"/>
    <property type="match status" value="1"/>
</dbReference>
<dbReference type="PRINTS" id="PR00449">
    <property type="entry name" value="RASTRNSFRMNG"/>
</dbReference>
<keyword evidence="20" id="KW-0342">GTP-binding</keyword>
<evidence type="ECO:0000256" key="6">
    <source>
        <dbReference type="ARBA" id="ARBA00006270"/>
    </source>
</evidence>
<evidence type="ECO:0000256" key="22">
    <source>
        <dbReference type="ARBA" id="ARBA00023288"/>
    </source>
</evidence>
<keyword evidence="11" id="KW-0488">Methylation</keyword>
<dbReference type="SMART" id="SM00174">
    <property type="entry name" value="RHO"/>
    <property type="match status" value="1"/>
</dbReference>
<dbReference type="GO" id="GO:0010008">
    <property type="term" value="C:endosome membrane"/>
    <property type="evidence" value="ECO:0007669"/>
    <property type="project" value="UniProtKB-SubCell"/>
</dbReference>
<keyword evidence="22" id="KW-0449">Lipoprotein</keyword>
<evidence type="ECO:0000256" key="4">
    <source>
        <dbReference type="ARBA" id="ARBA00004608"/>
    </source>
</evidence>
<dbReference type="EMBL" id="JAVHJS010000007">
    <property type="protein sequence ID" value="KAK2852987.1"/>
    <property type="molecule type" value="Genomic_DNA"/>
</dbReference>
<evidence type="ECO:0000256" key="28">
    <source>
        <dbReference type="SAM" id="MobiDB-lite"/>
    </source>
</evidence>
<feature type="domain" description="Fibronectin type-III" evidence="31">
    <location>
        <begin position="10"/>
        <end position="101"/>
    </location>
</feature>
<dbReference type="InterPro" id="IPR036116">
    <property type="entry name" value="FN3_sf"/>
</dbReference>
<comment type="subunit">
    <text evidence="26">Interacts with SUFU.</text>
</comment>
<dbReference type="AlphaFoldDB" id="A0AA88N9Q3"/>
<comment type="caution">
    <text evidence="32">The sequence shown here is derived from an EMBL/GenBank/DDBJ whole genome shotgun (WGS) entry which is preliminary data.</text>
</comment>
<dbReference type="Pfam" id="PF01108">
    <property type="entry name" value="Tissue_fac"/>
    <property type="match status" value="1"/>
</dbReference>
<evidence type="ECO:0000256" key="10">
    <source>
        <dbReference type="ARBA" id="ARBA00022475"/>
    </source>
</evidence>
<evidence type="ECO:0000256" key="8">
    <source>
        <dbReference type="ARBA" id="ARBA00022448"/>
    </source>
</evidence>
<evidence type="ECO:0000256" key="16">
    <source>
        <dbReference type="ARBA" id="ARBA00022753"/>
    </source>
</evidence>
<keyword evidence="10" id="KW-1003">Cell membrane</keyword>
<dbReference type="SMART" id="SM00175">
    <property type="entry name" value="RAB"/>
    <property type="match status" value="1"/>
</dbReference>
<dbReference type="PROSITE" id="PS51421">
    <property type="entry name" value="RAS"/>
    <property type="match status" value="1"/>
</dbReference>
<dbReference type="InterPro" id="IPR005225">
    <property type="entry name" value="Small_GTP-bd"/>
</dbReference>
<dbReference type="GO" id="GO:0005525">
    <property type="term" value="F:GTP binding"/>
    <property type="evidence" value="ECO:0007669"/>
    <property type="project" value="UniProtKB-KW"/>
</dbReference>
<protein>
    <recommendedName>
        <fullName evidence="27">Ras-related protein Rab-23</fullName>
        <ecNumber evidence="7">3.6.5.2</ecNumber>
    </recommendedName>
</protein>
<keyword evidence="30" id="KW-0732">Signal</keyword>
<dbReference type="InterPro" id="IPR013783">
    <property type="entry name" value="Ig-like_fold"/>
</dbReference>
<evidence type="ECO:0000256" key="19">
    <source>
        <dbReference type="ARBA" id="ARBA00022927"/>
    </source>
</evidence>
<evidence type="ECO:0000256" key="1">
    <source>
        <dbReference type="ARBA" id="ARBA00001946"/>
    </source>
</evidence>
<feature type="region of interest" description="Disordered" evidence="28">
    <location>
        <begin position="332"/>
        <end position="354"/>
    </location>
</feature>
<dbReference type="GO" id="GO:0005886">
    <property type="term" value="C:plasma membrane"/>
    <property type="evidence" value="ECO:0007669"/>
    <property type="project" value="UniProtKB-SubCell"/>
</dbReference>
<evidence type="ECO:0000256" key="17">
    <source>
        <dbReference type="ARBA" id="ARBA00022801"/>
    </source>
</evidence>
<keyword evidence="19" id="KW-0653">Protein transport</keyword>
<evidence type="ECO:0000256" key="9">
    <source>
        <dbReference type="ARBA" id="ARBA00022473"/>
    </source>
</evidence>
<evidence type="ECO:0000256" key="15">
    <source>
        <dbReference type="ARBA" id="ARBA00022741"/>
    </source>
</evidence>
<dbReference type="Pfam" id="PF00071">
    <property type="entry name" value="Ras"/>
    <property type="match status" value="1"/>
</dbReference>
<evidence type="ECO:0000256" key="7">
    <source>
        <dbReference type="ARBA" id="ARBA00011984"/>
    </source>
</evidence>
<evidence type="ECO:0000256" key="25">
    <source>
        <dbReference type="ARBA" id="ARBA00047660"/>
    </source>
</evidence>
<dbReference type="InterPro" id="IPR034114">
    <property type="entry name" value="Rab23"/>
</dbReference>
<evidence type="ECO:0000256" key="30">
    <source>
        <dbReference type="SAM" id="SignalP"/>
    </source>
</evidence>
<dbReference type="InterPro" id="IPR050227">
    <property type="entry name" value="Rab"/>
</dbReference>
<keyword evidence="21 29" id="KW-0472">Membrane</keyword>
<keyword evidence="29" id="KW-1133">Transmembrane helix</keyword>
<dbReference type="SUPFAM" id="SSF52540">
    <property type="entry name" value="P-loop containing nucleoside triphosphate hydrolases"/>
    <property type="match status" value="1"/>
</dbReference>
<gene>
    <name evidence="32" type="ORF">Q7C36_008188</name>
</gene>
<evidence type="ECO:0000256" key="13">
    <source>
        <dbReference type="ARBA" id="ARBA00022553"/>
    </source>
</evidence>
<keyword evidence="24" id="KW-0968">Cytoplasmic vesicle</keyword>
<reference evidence="32" key="1">
    <citation type="submission" date="2023-08" db="EMBL/GenBank/DDBJ databases">
        <title>Pelteobagrus vachellii genome.</title>
        <authorList>
            <person name="Liu H."/>
        </authorList>
    </citation>
    <scope>NUCLEOTIDE SEQUENCE</scope>
    <source>
        <strain evidence="32">PRFRI_2022a</strain>
        <tissue evidence="32">Muscle</tissue>
    </source>
</reference>
<feature type="region of interest" description="Disordered" evidence="28">
    <location>
        <begin position="633"/>
        <end position="662"/>
    </location>
</feature>
<dbReference type="GO" id="GO:0005776">
    <property type="term" value="C:autophagosome"/>
    <property type="evidence" value="ECO:0007669"/>
    <property type="project" value="UniProtKB-SubCell"/>
</dbReference>
<keyword evidence="12" id="KW-0963">Cytoplasm</keyword>
<dbReference type="GO" id="GO:0009653">
    <property type="term" value="P:anatomical structure morphogenesis"/>
    <property type="evidence" value="ECO:0007669"/>
    <property type="project" value="UniProtKB-ARBA"/>
</dbReference>
<keyword evidence="8" id="KW-0813">Transport</keyword>
<keyword evidence="13" id="KW-0597">Phosphoprotein</keyword>
<dbReference type="InterPro" id="IPR001806">
    <property type="entry name" value="Small_GTPase"/>
</dbReference>
<dbReference type="InterPro" id="IPR027417">
    <property type="entry name" value="P-loop_NTPase"/>
</dbReference>
<accession>A0AA88N9Q3</accession>
<dbReference type="EC" id="3.6.5.2" evidence="7"/>
<sequence length="679" mass="76718">MLKSPTFTFVLCVYVCLNRALSGPVLTDVRLTCHNFKTVLYWNYSAPDPKPEFSITISGYKNKVECSVLTNQTYLDISEYTQDAEDGYFVQVTTQANGSELKTSSGGIGFSYNEDFPTDVECVVDFPSLEVSVSDRIVKLSFSHPFYFYKAESLRGDFTCTISYNETQRTCEPCYVEDVLCKEEFELSESLYGKCMNVNVMGIVNSIPTEIDKKVCGPEAPIVPPDWPMIITILLCSGFAILILTIWGVITYKKLIQSDSQSTLSKLLGIVKSDHVNVPEEPTLSKVTSVGHTPLLETTDQIFVDTSISKFEDNSHFPTHFPNHFSSNVALPEKQEHREEEEEEDEADSEVFDSGNSFSGYDSHKFPIDMGQGDIVEAYGPHLRRFATPELRRVHERVLGFLSKLKNVAGRETVNAECRNLNRDYYKSRKHEPRSFPAELAAMLEEDMEVAIKVVVVGNGAVGKSSMIQRYCKGIFTKDYKKTIGVDFLERQIVVNDEDVRLMLWDTAGQEEFDAITKAYYRGAQACVLVFSTTDRESFEAISSWREKVEIEVGDIPTVLVQNKIDLLDDTVIKNEEAEGLAKKLKLRFYRASVKEDLNVNEVFKYLAEKYLQRLKQQTAEDPEVVHTSSNKIGVFNTSSGNQPNQNSSDLNGREVINLRPNKQRTKKNKIAFGSCRLL</sequence>